<accession>A0A7W4I9G1</accession>
<feature type="transmembrane region" description="Helical" evidence="9">
    <location>
        <begin position="99"/>
        <end position="121"/>
    </location>
</feature>
<feature type="transmembrane region" description="Helical" evidence="9">
    <location>
        <begin position="21"/>
        <end position="41"/>
    </location>
</feature>
<keyword evidence="7 9" id="KW-0472">Membrane</keyword>
<dbReference type="SUPFAM" id="SSF161098">
    <property type="entry name" value="MetI-like"/>
    <property type="match status" value="1"/>
</dbReference>
<organism evidence="11 12">
    <name type="scientific">Gluconacetobacter sacchari</name>
    <dbReference type="NCBI Taxonomy" id="92759"/>
    <lineage>
        <taxon>Bacteria</taxon>
        <taxon>Pseudomonadati</taxon>
        <taxon>Pseudomonadota</taxon>
        <taxon>Alphaproteobacteria</taxon>
        <taxon>Acetobacterales</taxon>
        <taxon>Acetobacteraceae</taxon>
        <taxon>Gluconacetobacter</taxon>
    </lineage>
</organism>
<dbReference type="CDD" id="cd06261">
    <property type="entry name" value="TM_PBP2"/>
    <property type="match status" value="1"/>
</dbReference>
<dbReference type="InterPro" id="IPR000515">
    <property type="entry name" value="MetI-like"/>
</dbReference>
<dbReference type="RefSeq" id="WP_182995604.1">
    <property type="nucleotide sequence ID" value="NZ_JABEQJ010000001.1"/>
</dbReference>
<keyword evidence="6 9" id="KW-0764">Sulfate transport</keyword>
<reference evidence="11 12" key="1">
    <citation type="submission" date="2020-04" db="EMBL/GenBank/DDBJ databases">
        <title>Description of novel Gluconacetobacter.</title>
        <authorList>
            <person name="Sombolestani A."/>
        </authorList>
    </citation>
    <scope>NUCLEOTIDE SEQUENCE [LARGE SCALE GENOMIC DNA]</scope>
    <source>
        <strain evidence="11 12">LMG 19747</strain>
    </source>
</reference>
<comment type="function">
    <text evidence="9">Part of the ABC transporter complex (TC 3.A.1.6.1) involved in sulfate/thiosulfate import.</text>
</comment>
<feature type="transmembrane region" description="Helical" evidence="9">
    <location>
        <begin position="246"/>
        <end position="267"/>
    </location>
</feature>
<keyword evidence="5 9" id="KW-1133">Transmembrane helix</keyword>
<sequence length="281" mass="29824">MLFRPRRRDGLPGLSRSIAFTLVWIGLIVMLPLAALVLRPWQDGSGAVLRALHDTRMYAALRVSFGCAALAALVDVPLGLLLAWALVRARLPGRRAVDALIDLPFALPTAVTGITLATLYGPTGWIGAPLARAGIRVAYTPAGIVVALMFVGLPFIVRAVEPVLRGLPPELEEAGVLLGASPMQNFRRVVLPPLLPPLVAGFGLAFARCIGEYGSVIFIAGNQPFRSEIAPLLIVVRLQEYDYDGATAIALILLLSALACMTGVAALRRRVSRGLVARGAA</sequence>
<dbReference type="GO" id="GO:0005886">
    <property type="term" value="C:plasma membrane"/>
    <property type="evidence" value="ECO:0007669"/>
    <property type="project" value="UniProtKB-SubCell"/>
</dbReference>
<evidence type="ECO:0000256" key="3">
    <source>
        <dbReference type="ARBA" id="ARBA00022448"/>
    </source>
</evidence>
<dbReference type="InterPro" id="IPR035906">
    <property type="entry name" value="MetI-like_sf"/>
</dbReference>
<evidence type="ECO:0000256" key="4">
    <source>
        <dbReference type="ARBA" id="ARBA00022692"/>
    </source>
</evidence>
<comment type="caution">
    <text evidence="11">The sequence shown here is derived from an EMBL/GenBank/DDBJ whole genome shotgun (WGS) entry which is preliminary data.</text>
</comment>
<keyword evidence="3 9" id="KW-0813">Transport</keyword>
<feature type="transmembrane region" description="Helical" evidence="9">
    <location>
        <begin position="189"/>
        <end position="207"/>
    </location>
</feature>
<evidence type="ECO:0000256" key="9">
    <source>
        <dbReference type="RuleBase" id="RU366001"/>
    </source>
</evidence>
<gene>
    <name evidence="11" type="primary">cysT</name>
    <name evidence="11" type="ORF">HLH48_00855</name>
</gene>
<comment type="similarity">
    <text evidence="9">Belongs to the binding-protein-dependent transport system permease family. CysTW subfamily.</text>
</comment>
<dbReference type="Gene3D" id="1.10.3720.10">
    <property type="entry name" value="MetI-like"/>
    <property type="match status" value="1"/>
</dbReference>
<dbReference type="PANTHER" id="PTHR30406">
    <property type="entry name" value="SULFATE TRANSPORT SYSTEM PERMEASE PROTEIN"/>
    <property type="match status" value="1"/>
</dbReference>
<dbReference type="PANTHER" id="PTHR30406:SF8">
    <property type="entry name" value="SULFATE TRANSPORT SYSTEM PERMEASE PROTEIN CYST"/>
    <property type="match status" value="1"/>
</dbReference>
<dbReference type="Pfam" id="PF00528">
    <property type="entry name" value="BPD_transp_1"/>
    <property type="match status" value="1"/>
</dbReference>
<dbReference type="NCBIfam" id="TIGR00969">
    <property type="entry name" value="3a0106s02"/>
    <property type="match status" value="1"/>
</dbReference>
<keyword evidence="4 9" id="KW-0812">Transmembrane</keyword>
<comment type="subcellular location">
    <subcellularLocation>
        <location evidence="1">Cell membrane</location>
        <topology evidence="1">Multi-pass membrane protein</topology>
    </subcellularLocation>
</comment>
<dbReference type="PROSITE" id="PS50928">
    <property type="entry name" value="ABC_TM1"/>
    <property type="match status" value="1"/>
</dbReference>
<dbReference type="Proteomes" id="UP000589085">
    <property type="component" value="Unassembled WGS sequence"/>
</dbReference>
<feature type="transmembrane region" description="Helical" evidence="9">
    <location>
        <begin position="61"/>
        <end position="87"/>
    </location>
</feature>
<evidence type="ECO:0000256" key="1">
    <source>
        <dbReference type="ARBA" id="ARBA00004651"/>
    </source>
</evidence>
<dbReference type="FunFam" id="1.10.3720.10:FF:000004">
    <property type="entry name" value="Sulfate transport system permease protein CysT"/>
    <property type="match status" value="1"/>
</dbReference>
<dbReference type="InterPro" id="IPR011865">
    <property type="entry name" value="CysT_permease"/>
</dbReference>
<dbReference type="GO" id="GO:0015419">
    <property type="term" value="F:ABC-type sulfate transporter activity"/>
    <property type="evidence" value="ECO:0007669"/>
    <property type="project" value="UniProtKB-UniRule"/>
</dbReference>
<evidence type="ECO:0000313" key="11">
    <source>
        <dbReference type="EMBL" id="MBB2158740.1"/>
    </source>
</evidence>
<dbReference type="AlphaFoldDB" id="A0A7W4I9G1"/>
<evidence type="ECO:0000256" key="2">
    <source>
        <dbReference type="ARBA" id="ARBA00011779"/>
    </source>
</evidence>
<evidence type="ECO:0000256" key="6">
    <source>
        <dbReference type="ARBA" id="ARBA00023032"/>
    </source>
</evidence>
<dbReference type="InterPro" id="IPR005667">
    <property type="entry name" value="Sulph_transpt2"/>
</dbReference>
<evidence type="ECO:0000256" key="7">
    <source>
        <dbReference type="ARBA" id="ARBA00023136"/>
    </source>
</evidence>
<evidence type="ECO:0000256" key="5">
    <source>
        <dbReference type="ARBA" id="ARBA00022989"/>
    </source>
</evidence>
<comment type="subunit">
    <text evidence="2">The complex is composed of two ATP-binding proteins (CysA), two transmembrane proteins (CysT and CysW) and a solute-binding protein (CysP).</text>
</comment>
<protein>
    <recommendedName>
        <fullName evidence="9">Sulfate transport system permease protein CysT</fullName>
    </recommendedName>
</protein>
<comment type="caution">
    <text evidence="9">Lacks conserved residue(s) required for the propagation of feature annotation.</text>
</comment>
<evidence type="ECO:0000256" key="8">
    <source>
        <dbReference type="ARBA" id="ARBA00025323"/>
    </source>
</evidence>
<feature type="transmembrane region" description="Helical" evidence="9">
    <location>
        <begin position="133"/>
        <end position="157"/>
    </location>
</feature>
<dbReference type="NCBIfam" id="TIGR02139">
    <property type="entry name" value="permease_CysT"/>
    <property type="match status" value="1"/>
</dbReference>
<proteinExistence type="inferred from homology"/>
<name>A0A7W4I9G1_9PROT</name>
<comment type="function">
    <text evidence="8">Part of the ABC transporter complex CysAWTP (TC 3.A.1.6.1) involved in sulfate/thiosulfate import. Probably responsible for the translocation of the substrate across the membrane.</text>
</comment>
<feature type="domain" description="ABC transmembrane type-1" evidence="10">
    <location>
        <begin position="61"/>
        <end position="264"/>
    </location>
</feature>
<evidence type="ECO:0000259" key="10">
    <source>
        <dbReference type="PROSITE" id="PS50928"/>
    </source>
</evidence>
<dbReference type="EMBL" id="JABEQJ010000001">
    <property type="protein sequence ID" value="MBB2158740.1"/>
    <property type="molecule type" value="Genomic_DNA"/>
</dbReference>
<evidence type="ECO:0000313" key="12">
    <source>
        <dbReference type="Proteomes" id="UP000589085"/>
    </source>
</evidence>